<evidence type="ECO:0000256" key="1">
    <source>
        <dbReference type="SAM" id="MobiDB-lite"/>
    </source>
</evidence>
<feature type="transmembrane region" description="Helical" evidence="2">
    <location>
        <begin position="64"/>
        <end position="84"/>
    </location>
</feature>
<dbReference type="RefSeq" id="WP_189850940.1">
    <property type="nucleotide sequence ID" value="NZ_BMVV01000013.1"/>
</dbReference>
<feature type="compositionally biased region" description="Basic and acidic residues" evidence="1">
    <location>
        <begin position="29"/>
        <end position="55"/>
    </location>
</feature>
<dbReference type="Proteomes" id="UP001604282">
    <property type="component" value="Unassembled WGS sequence"/>
</dbReference>
<evidence type="ECO:0000313" key="3">
    <source>
        <dbReference type="EMBL" id="MFG3193472.1"/>
    </source>
</evidence>
<dbReference type="EMBL" id="JBICZW010000030">
    <property type="protein sequence ID" value="MFG3193472.1"/>
    <property type="molecule type" value="Genomic_DNA"/>
</dbReference>
<comment type="caution">
    <text evidence="3">The sequence shown here is derived from an EMBL/GenBank/DDBJ whole genome shotgun (WGS) entry which is preliminary data.</text>
</comment>
<name>A0ABW7C2Z4_9ACTN</name>
<reference evidence="3 4" key="1">
    <citation type="submission" date="2024-10" db="EMBL/GenBank/DDBJ databases">
        <title>The Natural Products Discovery Center: Release of the First 8490 Sequenced Strains for Exploring Actinobacteria Biosynthetic Diversity.</title>
        <authorList>
            <person name="Kalkreuter E."/>
            <person name="Kautsar S.A."/>
            <person name="Yang D."/>
            <person name="Bader C.D."/>
            <person name="Teijaro C.N."/>
            <person name="Fluegel L."/>
            <person name="Davis C.M."/>
            <person name="Simpson J.R."/>
            <person name="Lauterbach L."/>
            <person name="Steele A.D."/>
            <person name="Gui C."/>
            <person name="Meng S."/>
            <person name="Li G."/>
            <person name="Viehrig K."/>
            <person name="Ye F."/>
            <person name="Su P."/>
            <person name="Kiefer A.F."/>
            <person name="Nichols A."/>
            <person name="Cepeda A.J."/>
            <person name="Yan W."/>
            <person name="Fan B."/>
            <person name="Jiang Y."/>
            <person name="Adhikari A."/>
            <person name="Zheng C.-J."/>
            <person name="Schuster L."/>
            <person name="Cowan T.M."/>
            <person name="Smanski M.J."/>
            <person name="Chevrette M.G."/>
            <person name="De Carvalho L.P.S."/>
            <person name="Shen B."/>
        </authorList>
    </citation>
    <scope>NUCLEOTIDE SEQUENCE [LARGE SCALE GENOMIC DNA]</scope>
    <source>
        <strain evidence="3 4">NPDC048229</strain>
    </source>
</reference>
<keyword evidence="2" id="KW-1133">Transmembrane helix</keyword>
<proteinExistence type="predicted"/>
<accession>A0ABW7C2Z4</accession>
<evidence type="ECO:0000313" key="4">
    <source>
        <dbReference type="Proteomes" id="UP001604282"/>
    </source>
</evidence>
<gene>
    <name evidence="3" type="ORF">ACGFYS_31585</name>
</gene>
<evidence type="ECO:0000256" key="2">
    <source>
        <dbReference type="SAM" id="Phobius"/>
    </source>
</evidence>
<protein>
    <submittedName>
        <fullName evidence="3">CU044_5270 family protein</fullName>
    </submittedName>
</protein>
<feature type="region of interest" description="Disordered" evidence="1">
    <location>
        <begin position="1"/>
        <end position="62"/>
    </location>
</feature>
<keyword evidence="4" id="KW-1185">Reference proteome</keyword>
<dbReference type="NCBIfam" id="NF038083">
    <property type="entry name" value="CU044_5270_fam"/>
    <property type="match status" value="1"/>
</dbReference>
<feature type="compositionally biased region" description="Basic and acidic residues" evidence="1">
    <location>
        <begin position="1"/>
        <end position="19"/>
    </location>
</feature>
<dbReference type="InterPro" id="IPR047789">
    <property type="entry name" value="CU044_5270-like"/>
</dbReference>
<keyword evidence="2" id="KW-0812">Transmembrane</keyword>
<keyword evidence="2" id="KW-0472">Membrane</keyword>
<organism evidence="3 4">
    <name type="scientific">Streptomyces omiyaensis</name>
    <dbReference type="NCBI Taxonomy" id="68247"/>
    <lineage>
        <taxon>Bacteria</taxon>
        <taxon>Bacillati</taxon>
        <taxon>Actinomycetota</taxon>
        <taxon>Actinomycetes</taxon>
        <taxon>Kitasatosporales</taxon>
        <taxon>Streptomycetaceae</taxon>
        <taxon>Streptomyces</taxon>
    </lineage>
</organism>
<sequence length="338" mass="35330">MNAEQRDQQERFERGRAKESLPAPSHPELPPDRMEARRRHLLGEVDRQARADSRGRAPRPRRRTVLVLATAVTAGAAVGVLGALDAGPGTPTGPARVPPASAASVRLLERAALAARVTPREEARAGQYVYVRTVGHTSALSEDKAGRTDLERVDDGMEQWTSVDGSEDTLQRKGGRDSVLPGVEGGGLAAPTYASLAALPTDPRTLLETIRDDAERNHGAGSGSTTGPDQQSFVAIGDLLRSGAAGPELTAALYRAAALIPGVDVAPDAVDAVGRRGVAVARVHAGERTEWILDGSTARLLGERTVLLEDGAWGEAGDVVSSVAVVAVGIVDDAGQRP</sequence>